<feature type="region of interest" description="Disordered" evidence="1">
    <location>
        <begin position="54"/>
        <end position="84"/>
    </location>
</feature>
<evidence type="ECO:0000313" key="2">
    <source>
        <dbReference type="EMBL" id="KDO21124.1"/>
    </source>
</evidence>
<accession>A0A067BRK0</accession>
<name>A0A067BRK0_SAPPC</name>
<dbReference type="RefSeq" id="XP_012208125.1">
    <property type="nucleotide sequence ID" value="XM_012352735.1"/>
</dbReference>
<protein>
    <recommendedName>
        <fullName evidence="4">Calponin-homology (CH) domain-containing protein</fullName>
    </recommendedName>
</protein>
<dbReference type="GeneID" id="24134823"/>
<dbReference type="EMBL" id="KK583294">
    <property type="protein sequence ID" value="KDO21124.1"/>
    <property type="molecule type" value="Genomic_DNA"/>
</dbReference>
<dbReference type="VEuPathDB" id="FungiDB:SPRG_12905"/>
<reference evidence="2 3" key="1">
    <citation type="journal article" date="2013" name="PLoS Genet.">
        <title>Distinctive expansion of potential virulence genes in the genome of the oomycete fish pathogen Saprolegnia parasitica.</title>
        <authorList>
            <person name="Jiang R.H."/>
            <person name="de Bruijn I."/>
            <person name="Haas B.J."/>
            <person name="Belmonte R."/>
            <person name="Lobach L."/>
            <person name="Christie J."/>
            <person name="van den Ackerveken G."/>
            <person name="Bottin A."/>
            <person name="Bulone V."/>
            <person name="Diaz-Moreno S.M."/>
            <person name="Dumas B."/>
            <person name="Fan L."/>
            <person name="Gaulin E."/>
            <person name="Govers F."/>
            <person name="Grenville-Briggs L.J."/>
            <person name="Horner N.R."/>
            <person name="Levin J.Z."/>
            <person name="Mammella M."/>
            <person name="Meijer H.J."/>
            <person name="Morris P."/>
            <person name="Nusbaum C."/>
            <person name="Oome S."/>
            <person name="Phillips A.J."/>
            <person name="van Rooyen D."/>
            <person name="Rzeszutek E."/>
            <person name="Saraiva M."/>
            <person name="Secombes C.J."/>
            <person name="Seidl M.F."/>
            <person name="Snel B."/>
            <person name="Stassen J.H."/>
            <person name="Sykes S."/>
            <person name="Tripathy S."/>
            <person name="van den Berg H."/>
            <person name="Vega-Arreguin J.C."/>
            <person name="Wawra S."/>
            <person name="Young S.K."/>
            <person name="Zeng Q."/>
            <person name="Dieguez-Uribeondo J."/>
            <person name="Russ C."/>
            <person name="Tyler B.M."/>
            <person name="van West P."/>
        </authorList>
    </citation>
    <scope>NUCLEOTIDE SEQUENCE [LARGE SCALE GENOMIC DNA]</scope>
    <source>
        <strain evidence="2 3">CBS 223.65</strain>
    </source>
</reference>
<dbReference type="AlphaFoldDB" id="A0A067BRK0"/>
<organism evidence="2 3">
    <name type="scientific">Saprolegnia parasitica (strain CBS 223.65)</name>
    <dbReference type="NCBI Taxonomy" id="695850"/>
    <lineage>
        <taxon>Eukaryota</taxon>
        <taxon>Sar</taxon>
        <taxon>Stramenopiles</taxon>
        <taxon>Oomycota</taxon>
        <taxon>Saprolegniomycetes</taxon>
        <taxon>Saprolegniales</taxon>
        <taxon>Saprolegniaceae</taxon>
        <taxon>Saprolegnia</taxon>
    </lineage>
</organism>
<gene>
    <name evidence="2" type="ORF">SPRG_12905</name>
</gene>
<evidence type="ECO:0000256" key="1">
    <source>
        <dbReference type="SAM" id="MobiDB-lite"/>
    </source>
</evidence>
<dbReference type="Proteomes" id="UP000030745">
    <property type="component" value="Unassembled WGS sequence"/>
</dbReference>
<evidence type="ECO:0000313" key="3">
    <source>
        <dbReference type="Proteomes" id="UP000030745"/>
    </source>
</evidence>
<keyword evidence="3" id="KW-1185">Reference proteome</keyword>
<dbReference type="OMA" id="ENECDPF"/>
<dbReference type="OrthoDB" id="66717at2759"/>
<dbReference type="KEGG" id="spar:SPRG_12905"/>
<evidence type="ECO:0008006" key="4">
    <source>
        <dbReference type="Google" id="ProtNLM"/>
    </source>
</evidence>
<proteinExistence type="predicted"/>
<feature type="compositionally biased region" description="Low complexity" evidence="1">
    <location>
        <begin position="54"/>
        <end position="70"/>
    </location>
</feature>
<sequence length="946" mass="105906">MSDAAEIAARRSPGRCASLPLRASIHELVQNKQQALCGGVPQEKCEAPQVLRSVQSASRLRSRRQSTTSSTDVDPLETRHRRVSTTHPDIVDAKGRPVVGVAYGKGTLQYVKFSSTEAPPASHAPPPRCGFCHGNNMLWQLQCSFCGCQRMREAPRMHYVVNTLLSLDPHITASKMARKLLRYAQFDAEALKADAAFRQATMVRTRVAMNIMSRTSDTLRFHIMRMIFKAWHKVRAEATASEDIMARLIRIKDMQARSRRKADTFRAWAAFRDMCQEQRALRWTIALDKRRKLAKQRVWMLWMRFVTKRLRKRCQRMKDTLLSNNQAQTAEELVKAKSLLNEVKGSLVMAMDQIVAVTTQLMPLVDLRLQQLLHYKALAPDTVAYALEPTCASSVMDALMVHDLSLVADMTVPKMDVPFASITTLNVVAARVTAEPPHAIVLHWINAAITSINATASLTVLAPLPTLSDVYLHMASPKLLLHLLWYFVPASKAAYDKRWDEACHRDPLLATSTHHTLHRAQWKLFFELAAMYAALGHELATRDDMESSDFSAYYLVLLHLFVQFHDLSVTPPGDAPTSELHLSIDGVWAALRPDIFPAYESDAATRESCRNILRDLQTVQHAQAHALRLHHATALIVGQHTQHTLAYGFEDVARRSSGRCTNVQVALDKQRLAASVALNYSRLEFMCPAPDDFKAIQSLLQTHVVPLLDLFKSCGVSAGGFSLSEHEFCKLIADTGVFDRKLMARGYLQVLVQHTTDVHDNVGAERSLSTHEFAEAIVRVAHHLSQKAATTDAPPSLVGSVTDFVESKLLKLAAERAKQSLTLFKRQLGASDVQAVVRAADKKLKKVFAFYAVEHRAKSMNLAEFSSWLKDRHLIDAIFPVARAKLVFLSAMHHTEATVSPNDLELDLTFGEFIEAVVAVAVYRNPNPYLPLADRLHLFFNDHLSS</sequence>